<evidence type="ECO:0000256" key="8">
    <source>
        <dbReference type="ARBA" id="ARBA00023235"/>
    </source>
</evidence>
<feature type="domain" description="PPIase FKBP-type" evidence="9">
    <location>
        <begin position="7"/>
        <end position="83"/>
    </location>
</feature>
<gene>
    <name evidence="10" type="ORF">MNB_SV-15-110</name>
</gene>
<reference evidence="10" key="1">
    <citation type="submission" date="2016-10" db="EMBL/GenBank/DDBJ databases">
        <authorList>
            <person name="de Groot N.N."/>
        </authorList>
    </citation>
    <scope>NUCLEOTIDE SEQUENCE</scope>
</reference>
<proteinExistence type="inferred from homology"/>
<evidence type="ECO:0000313" key="10">
    <source>
        <dbReference type="EMBL" id="SHO80591.1"/>
    </source>
</evidence>
<organism evidence="10">
    <name type="scientific">hydrothermal vent metagenome</name>
    <dbReference type="NCBI Taxonomy" id="652676"/>
    <lineage>
        <taxon>unclassified sequences</taxon>
        <taxon>metagenomes</taxon>
        <taxon>ecological metagenomes</taxon>
    </lineage>
</organism>
<dbReference type="EC" id="5.2.1.8" evidence="4"/>
<dbReference type="PANTHER" id="PTHR47861">
    <property type="entry name" value="FKBP-TYPE PEPTIDYL-PROLYL CIS-TRANS ISOMERASE SLYD"/>
    <property type="match status" value="1"/>
</dbReference>
<dbReference type="GO" id="GO:0003755">
    <property type="term" value="F:peptidyl-prolyl cis-trans isomerase activity"/>
    <property type="evidence" value="ECO:0007669"/>
    <property type="project" value="UniProtKB-KW"/>
</dbReference>
<dbReference type="PANTHER" id="PTHR47861:SF3">
    <property type="entry name" value="FKBP-TYPE PEPTIDYL-PROLYL CIS-TRANS ISOMERASE SLYD"/>
    <property type="match status" value="1"/>
</dbReference>
<evidence type="ECO:0000256" key="4">
    <source>
        <dbReference type="ARBA" id="ARBA00013194"/>
    </source>
</evidence>
<dbReference type="AlphaFoldDB" id="A0A1W1EI96"/>
<evidence type="ECO:0000256" key="6">
    <source>
        <dbReference type="ARBA" id="ARBA00023110"/>
    </source>
</evidence>
<comment type="catalytic activity">
    <reaction evidence="1">
        <text>[protein]-peptidylproline (omega=180) = [protein]-peptidylproline (omega=0)</text>
        <dbReference type="Rhea" id="RHEA:16237"/>
        <dbReference type="Rhea" id="RHEA-COMP:10747"/>
        <dbReference type="Rhea" id="RHEA-COMP:10748"/>
        <dbReference type="ChEBI" id="CHEBI:83833"/>
        <dbReference type="ChEBI" id="CHEBI:83834"/>
        <dbReference type="EC" id="5.2.1.8"/>
    </reaction>
</comment>
<protein>
    <recommendedName>
        <fullName evidence="4">peptidylprolyl isomerase</fullName>
        <ecNumber evidence="4">5.2.1.8</ecNumber>
    </recommendedName>
</protein>
<accession>A0A1W1EI96</accession>
<dbReference type="Gene3D" id="3.10.50.40">
    <property type="match status" value="1"/>
</dbReference>
<name>A0A1W1EI96_9ZZZZ</name>
<dbReference type="InterPro" id="IPR001179">
    <property type="entry name" value="PPIase_FKBP_dom"/>
</dbReference>
<evidence type="ECO:0000256" key="5">
    <source>
        <dbReference type="ARBA" id="ARBA00022490"/>
    </source>
</evidence>
<dbReference type="Pfam" id="PF00254">
    <property type="entry name" value="FKBP_C"/>
    <property type="match status" value="1"/>
</dbReference>
<dbReference type="GO" id="GO:0042026">
    <property type="term" value="P:protein refolding"/>
    <property type="evidence" value="ECO:0007669"/>
    <property type="project" value="UniProtKB-ARBA"/>
</dbReference>
<keyword evidence="8 10" id="KW-0413">Isomerase</keyword>
<dbReference type="SUPFAM" id="SSF54534">
    <property type="entry name" value="FKBP-like"/>
    <property type="match status" value="1"/>
</dbReference>
<dbReference type="EMBL" id="FRYL01000012">
    <property type="protein sequence ID" value="SHO80591.1"/>
    <property type="molecule type" value="Genomic_DNA"/>
</dbReference>
<keyword evidence="5" id="KW-0963">Cytoplasm</keyword>
<keyword evidence="7" id="KW-0143">Chaperone</keyword>
<dbReference type="PROSITE" id="PS50059">
    <property type="entry name" value="FKBP_PPIASE"/>
    <property type="match status" value="1"/>
</dbReference>
<evidence type="ECO:0000256" key="3">
    <source>
        <dbReference type="ARBA" id="ARBA00006577"/>
    </source>
</evidence>
<keyword evidence="6" id="KW-0697">Rotamase</keyword>
<dbReference type="Gene3D" id="2.40.10.330">
    <property type="match status" value="1"/>
</dbReference>
<dbReference type="GO" id="GO:0005737">
    <property type="term" value="C:cytoplasm"/>
    <property type="evidence" value="ECO:0007669"/>
    <property type="project" value="UniProtKB-SubCell"/>
</dbReference>
<evidence type="ECO:0000259" key="9">
    <source>
        <dbReference type="PROSITE" id="PS50059"/>
    </source>
</evidence>
<sequence>MLITAENSVVGIEYEVKEAGTTEIVDSNKGTGEALEFITGKNHIIPGLEKALVGMKKGESSDILVEPADAYGEVHQEAIETLPIEQFEGVELKEGLTLYGQGPEGQQVQVTVKSFNDKEVTIDYNHPLAGKSLMFSVTVLDCREATSDEIESGQVAGMQQGGSCGSHGGEGGCGCGH</sequence>
<evidence type="ECO:0000256" key="7">
    <source>
        <dbReference type="ARBA" id="ARBA00023186"/>
    </source>
</evidence>
<evidence type="ECO:0000256" key="2">
    <source>
        <dbReference type="ARBA" id="ARBA00004496"/>
    </source>
</evidence>
<dbReference type="InterPro" id="IPR048261">
    <property type="entry name" value="SlpA/SlyD-like_ins_sf"/>
</dbReference>
<comment type="similarity">
    <text evidence="3">Belongs to the FKBP-type PPIase family.</text>
</comment>
<evidence type="ECO:0000256" key="1">
    <source>
        <dbReference type="ARBA" id="ARBA00000971"/>
    </source>
</evidence>
<comment type="subcellular location">
    <subcellularLocation>
        <location evidence="2">Cytoplasm</location>
    </subcellularLocation>
</comment>
<dbReference type="InterPro" id="IPR046357">
    <property type="entry name" value="PPIase_dom_sf"/>
</dbReference>